<sequence length="54" mass="6366">MSEDQADFRHILLFYFKKGRNAAQATNKICRVCGENAVFFSSILIFIANNYYYY</sequence>
<evidence type="ECO:0000313" key="3">
    <source>
        <dbReference type="Proteomes" id="UP000053825"/>
    </source>
</evidence>
<dbReference type="AlphaFoldDB" id="A0A0L7RK87"/>
<protein>
    <recommendedName>
        <fullName evidence="1">Mos1 transposase HTH domain-containing protein</fullName>
    </recommendedName>
</protein>
<feature type="domain" description="Mos1 transposase HTH" evidence="1">
    <location>
        <begin position="7"/>
        <end position="41"/>
    </location>
</feature>
<evidence type="ECO:0000313" key="2">
    <source>
        <dbReference type="EMBL" id="KOC71228.1"/>
    </source>
</evidence>
<dbReference type="Gene3D" id="1.10.10.1450">
    <property type="match status" value="1"/>
</dbReference>
<evidence type="ECO:0000259" key="1">
    <source>
        <dbReference type="Pfam" id="PF17906"/>
    </source>
</evidence>
<dbReference type="InterPro" id="IPR041426">
    <property type="entry name" value="Mos1_HTH"/>
</dbReference>
<dbReference type="EMBL" id="KQ414575">
    <property type="protein sequence ID" value="KOC71228.1"/>
    <property type="molecule type" value="Genomic_DNA"/>
</dbReference>
<dbReference type="Pfam" id="PF17906">
    <property type="entry name" value="HTH_48"/>
    <property type="match status" value="1"/>
</dbReference>
<gene>
    <name evidence="2" type="ORF">WH47_00908</name>
</gene>
<proteinExistence type="predicted"/>
<keyword evidence="3" id="KW-1185">Reference proteome</keyword>
<organism evidence="2 3">
    <name type="scientific">Habropoda laboriosa</name>
    <dbReference type="NCBI Taxonomy" id="597456"/>
    <lineage>
        <taxon>Eukaryota</taxon>
        <taxon>Metazoa</taxon>
        <taxon>Ecdysozoa</taxon>
        <taxon>Arthropoda</taxon>
        <taxon>Hexapoda</taxon>
        <taxon>Insecta</taxon>
        <taxon>Pterygota</taxon>
        <taxon>Neoptera</taxon>
        <taxon>Endopterygota</taxon>
        <taxon>Hymenoptera</taxon>
        <taxon>Apocrita</taxon>
        <taxon>Aculeata</taxon>
        <taxon>Apoidea</taxon>
        <taxon>Anthophila</taxon>
        <taxon>Apidae</taxon>
        <taxon>Habropoda</taxon>
    </lineage>
</organism>
<reference evidence="2 3" key="1">
    <citation type="submission" date="2015-07" db="EMBL/GenBank/DDBJ databases">
        <title>The genome of Habropoda laboriosa.</title>
        <authorList>
            <person name="Pan H."/>
            <person name="Kapheim K."/>
        </authorList>
    </citation>
    <scope>NUCLEOTIDE SEQUENCE [LARGE SCALE GENOMIC DNA]</scope>
    <source>
        <strain evidence="2">0110345459</strain>
    </source>
</reference>
<name>A0A0L7RK87_9HYME</name>
<dbReference type="Proteomes" id="UP000053825">
    <property type="component" value="Unassembled WGS sequence"/>
</dbReference>
<accession>A0A0L7RK87</accession>